<comment type="caution">
    <text evidence="2">The sequence shown here is derived from an EMBL/GenBank/DDBJ whole genome shotgun (WGS) entry which is preliminary data.</text>
</comment>
<protein>
    <submittedName>
        <fullName evidence="2">Uncharacterized protein</fullName>
    </submittedName>
</protein>
<sequence>MEFLFHESPNRFVKGAGLWPAPYVKRQTLSVMEPHVLLGYVAISLLALFWVGTFLSWCFAAYYMIKTIRRLHPERRWGQYLPFSLFMPSFFTSEGNVYRAKLLRALGLFCFFVGVQWVIVLSGQFASP</sequence>
<keyword evidence="1" id="KW-1133">Transmembrane helix</keyword>
<feature type="transmembrane region" description="Helical" evidence="1">
    <location>
        <begin position="37"/>
        <end position="65"/>
    </location>
</feature>
<evidence type="ECO:0000313" key="2">
    <source>
        <dbReference type="EMBL" id="MFG6459266.1"/>
    </source>
</evidence>
<evidence type="ECO:0000313" key="3">
    <source>
        <dbReference type="Proteomes" id="UP001606305"/>
    </source>
</evidence>
<gene>
    <name evidence="2" type="ORF">ACG00X_20725</name>
</gene>
<keyword evidence="3" id="KW-1185">Reference proteome</keyword>
<reference evidence="2 3" key="1">
    <citation type="submission" date="2024-09" db="EMBL/GenBank/DDBJ databases">
        <title>Novel species of the genus Pelomonas and Roseateles isolated from streams.</title>
        <authorList>
            <person name="Lu H."/>
        </authorList>
    </citation>
    <scope>NUCLEOTIDE SEQUENCE [LARGE SCALE GENOMIC DNA]</scope>
    <source>
        <strain evidence="2 3">BYS96W</strain>
    </source>
</reference>
<dbReference type="RefSeq" id="WP_394491076.1">
    <property type="nucleotide sequence ID" value="NZ_JBIGIA010000019.1"/>
</dbReference>
<dbReference type="Proteomes" id="UP001606305">
    <property type="component" value="Unassembled WGS sequence"/>
</dbReference>
<keyword evidence="1" id="KW-0812">Transmembrane</keyword>
<feature type="transmembrane region" description="Helical" evidence="1">
    <location>
        <begin position="105"/>
        <end position="126"/>
    </location>
</feature>
<dbReference type="EMBL" id="JBIGIA010000019">
    <property type="protein sequence ID" value="MFG6459266.1"/>
    <property type="molecule type" value="Genomic_DNA"/>
</dbReference>
<accession>A0ABW7GBS1</accession>
<proteinExistence type="predicted"/>
<organism evidence="2 3">
    <name type="scientific">Pelomonas nitida</name>
    <dbReference type="NCBI Taxonomy" id="3299027"/>
    <lineage>
        <taxon>Bacteria</taxon>
        <taxon>Pseudomonadati</taxon>
        <taxon>Pseudomonadota</taxon>
        <taxon>Betaproteobacteria</taxon>
        <taxon>Burkholderiales</taxon>
        <taxon>Sphaerotilaceae</taxon>
        <taxon>Roseateles</taxon>
    </lineage>
</organism>
<name>A0ABW7GBS1_9BURK</name>
<keyword evidence="1" id="KW-0472">Membrane</keyword>
<evidence type="ECO:0000256" key="1">
    <source>
        <dbReference type="SAM" id="Phobius"/>
    </source>
</evidence>